<comment type="caution">
    <text evidence="1">The sequence shown here is derived from an EMBL/GenBank/DDBJ whole genome shotgun (WGS) entry which is preliminary data.</text>
</comment>
<dbReference type="AlphaFoldDB" id="A0A438BY08"/>
<reference evidence="1 2" key="1">
    <citation type="journal article" date="2018" name="PLoS Genet.">
        <title>Population sequencing reveals clonal diversity and ancestral inbreeding in the grapevine cultivar Chardonnay.</title>
        <authorList>
            <person name="Roach M.J."/>
            <person name="Johnson D.L."/>
            <person name="Bohlmann J."/>
            <person name="van Vuuren H.J."/>
            <person name="Jones S.J."/>
            <person name="Pretorius I.S."/>
            <person name="Schmidt S.A."/>
            <person name="Borneman A.R."/>
        </authorList>
    </citation>
    <scope>NUCLEOTIDE SEQUENCE [LARGE SCALE GENOMIC DNA]</scope>
    <source>
        <strain evidence="2">cv. Chardonnay</strain>
        <tissue evidence="1">Leaf</tissue>
    </source>
</reference>
<gene>
    <name evidence="1" type="ORF">CK203_073160</name>
</gene>
<dbReference type="PANTHER" id="PTHR33116:SF78">
    <property type="entry name" value="OS12G0587133 PROTEIN"/>
    <property type="match status" value="1"/>
</dbReference>
<organism evidence="1 2">
    <name type="scientific">Vitis vinifera</name>
    <name type="common">Grape</name>
    <dbReference type="NCBI Taxonomy" id="29760"/>
    <lineage>
        <taxon>Eukaryota</taxon>
        <taxon>Viridiplantae</taxon>
        <taxon>Streptophyta</taxon>
        <taxon>Embryophyta</taxon>
        <taxon>Tracheophyta</taxon>
        <taxon>Spermatophyta</taxon>
        <taxon>Magnoliopsida</taxon>
        <taxon>eudicotyledons</taxon>
        <taxon>Gunneridae</taxon>
        <taxon>Pentapetalae</taxon>
        <taxon>rosids</taxon>
        <taxon>Vitales</taxon>
        <taxon>Vitaceae</taxon>
        <taxon>Viteae</taxon>
        <taxon>Vitis</taxon>
    </lineage>
</organism>
<proteinExistence type="predicted"/>
<dbReference type="EMBL" id="QGNW01002594">
    <property type="protein sequence ID" value="RVW15828.1"/>
    <property type="molecule type" value="Genomic_DNA"/>
</dbReference>
<evidence type="ECO:0000313" key="2">
    <source>
        <dbReference type="Proteomes" id="UP000288805"/>
    </source>
</evidence>
<name>A0A438BY08_VITVI</name>
<dbReference type="PANTHER" id="PTHR33116">
    <property type="entry name" value="REVERSE TRANSCRIPTASE ZINC-BINDING DOMAIN-CONTAINING PROTEIN-RELATED-RELATED"/>
    <property type="match status" value="1"/>
</dbReference>
<dbReference type="Proteomes" id="UP000288805">
    <property type="component" value="Unassembled WGS sequence"/>
</dbReference>
<accession>A0A438BY08</accession>
<evidence type="ECO:0000313" key="1">
    <source>
        <dbReference type="EMBL" id="RVW15828.1"/>
    </source>
</evidence>
<sequence length="435" mass="49738">MANAHRRNNSLDKIKINGVWLKKEQDVREGVANAYHQMLSKNAKWKADIRGLQLDHLSLQEAENLELPFSKEEVRFAFMEMNGDKTPGPDGFTVLANRLKKVIGKVVSSYQNVFVMGRQILDASLIANEFLMKVMQKMGFGLKWMGWMWRCISTAKFSILNLGKKRDGNDISHLFFADVTVVFCEAKKEHLTDLSWTLFWFEAALGLRINLAKSEIISVGEVDEVDVLAMELGCKVGSLPSSYLGLPLGAPNKSLSTWDGVEKRVRRRLALWKRQYISNETTMARGNLERKAHLVNWEVVCADKKKGGLGLRKLALLNKALLSKWIWRFACDKENLWKKVILVKYGQEGLGWKTNEANGTFEVVVWKEILKETDWNATVEEVWDQNFGQGGWNLRFFRAFNDWELDLVGNLLTVLRGYRLTLEDDSVSWKGGRNG</sequence>
<protein>
    <submittedName>
        <fullName evidence="1">Uncharacterized protein</fullName>
    </submittedName>
</protein>